<dbReference type="InterPro" id="IPR044792">
    <property type="entry name" value="TAR1"/>
</dbReference>
<evidence type="ECO:0000256" key="1">
    <source>
        <dbReference type="SAM" id="MobiDB-lite"/>
    </source>
</evidence>
<name>A0AAD6HF07_9EURO</name>
<reference evidence="2" key="2">
    <citation type="submission" date="2023-01" db="EMBL/GenBank/DDBJ databases">
        <authorList>
            <person name="Petersen C."/>
        </authorList>
    </citation>
    <scope>NUCLEOTIDE SEQUENCE</scope>
    <source>
        <strain evidence="2">IBT 17514</strain>
    </source>
</reference>
<evidence type="ECO:0000313" key="3">
    <source>
        <dbReference type="Proteomes" id="UP001215712"/>
    </source>
</evidence>
<dbReference type="PANTHER" id="PTHR47188:SF1">
    <property type="entry name" value="PROTEIN TAR1"/>
    <property type="match status" value="1"/>
</dbReference>
<gene>
    <name evidence="2" type="ORF">N7493_009346</name>
</gene>
<dbReference type="PANTHER" id="PTHR47188">
    <property type="entry name" value="PROTEIN TAR1"/>
    <property type="match status" value="1"/>
</dbReference>
<feature type="compositionally biased region" description="Basic and acidic residues" evidence="1">
    <location>
        <begin position="340"/>
        <end position="351"/>
    </location>
</feature>
<dbReference type="Proteomes" id="UP001215712">
    <property type="component" value="Unassembled WGS sequence"/>
</dbReference>
<dbReference type="EMBL" id="JAQJAN010000015">
    <property type="protein sequence ID" value="KAJ5710236.1"/>
    <property type="molecule type" value="Genomic_DNA"/>
</dbReference>
<protein>
    <submittedName>
        <fullName evidence="2">Uncharacterized protein</fullName>
    </submittedName>
</protein>
<dbReference type="GO" id="GO:0043457">
    <property type="term" value="P:regulation of cellular respiration"/>
    <property type="evidence" value="ECO:0007669"/>
    <property type="project" value="InterPro"/>
</dbReference>
<organism evidence="2 3">
    <name type="scientific">Penicillium malachiteum</name>
    <dbReference type="NCBI Taxonomy" id="1324776"/>
    <lineage>
        <taxon>Eukaryota</taxon>
        <taxon>Fungi</taxon>
        <taxon>Dikarya</taxon>
        <taxon>Ascomycota</taxon>
        <taxon>Pezizomycotina</taxon>
        <taxon>Eurotiomycetes</taxon>
        <taxon>Eurotiomycetidae</taxon>
        <taxon>Eurotiales</taxon>
        <taxon>Aspergillaceae</taxon>
        <taxon>Penicillium</taxon>
    </lineage>
</organism>
<proteinExistence type="predicted"/>
<accession>A0AAD6HF07</accession>
<keyword evidence="3" id="KW-1185">Reference proteome</keyword>
<feature type="region of interest" description="Disordered" evidence="1">
    <location>
        <begin position="154"/>
        <end position="182"/>
    </location>
</feature>
<evidence type="ECO:0000313" key="2">
    <source>
        <dbReference type="EMBL" id="KAJ5710236.1"/>
    </source>
</evidence>
<dbReference type="AlphaFoldDB" id="A0AAD6HF07"/>
<sequence>MSVHSGTLTSRSVHPASPVLLTKNGPLVTHHSNAHSFAPIPKFDDRFARQNRCEPPPEFPLASPYSGIVHHLSGPNSYALTQIHPKTSGSVDGAPKGFPPPFAFTARTDSLVRVSRRVVYDHYASVRAEARSSVRAGRMAPSAIRRPERRYIPRAFDRPPKPTLARPRGSTPARKPAEPRRRVWSQTLPFQQFHVLFNSLFKSCIPKQLDSSKELHTGAGTPSHTGFSPSVTARSRALRWGPLPKHPLQITMRTPKEPAFKFELLPLHSPLLGQSLLVSFPPLIDMLKFSGYPYLIRGQPEKKIVSSAEAPAGPTERVTKPHTLEDLDPVPPLPSGPSPRRGDEAQHTSRA</sequence>
<reference evidence="2" key="1">
    <citation type="journal article" date="2023" name="IMA Fungus">
        <title>Comparative genomic study of the Penicillium genus elucidates a diverse pangenome and 15 lateral gene transfer events.</title>
        <authorList>
            <person name="Petersen C."/>
            <person name="Sorensen T."/>
            <person name="Nielsen M.R."/>
            <person name="Sondergaard T.E."/>
            <person name="Sorensen J.L."/>
            <person name="Fitzpatrick D.A."/>
            <person name="Frisvad J.C."/>
            <person name="Nielsen K.L."/>
        </authorList>
    </citation>
    <scope>NUCLEOTIDE SEQUENCE</scope>
    <source>
        <strain evidence="2">IBT 17514</strain>
    </source>
</reference>
<feature type="region of interest" description="Disordered" evidence="1">
    <location>
        <begin position="305"/>
        <end position="351"/>
    </location>
</feature>
<comment type="caution">
    <text evidence="2">The sequence shown here is derived from an EMBL/GenBank/DDBJ whole genome shotgun (WGS) entry which is preliminary data.</text>
</comment>